<dbReference type="GeneID" id="24588907"/>
<feature type="transmembrane region" description="Helical" evidence="5">
    <location>
        <begin position="304"/>
        <end position="324"/>
    </location>
</feature>
<keyword evidence="4 5" id="KW-0472">Membrane</keyword>
<evidence type="ECO:0000256" key="4">
    <source>
        <dbReference type="ARBA" id="ARBA00023136"/>
    </source>
</evidence>
<reference evidence="7" key="2">
    <citation type="journal article" date="2019" name="Gigascience">
        <title>High-quality Schistosoma haematobium genome achieved by single-molecule and long-range sequencing.</title>
        <authorList>
            <person name="Stroehlein A.J."/>
            <person name="Korhonen P.K."/>
            <person name="Chong T.M."/>
            <person name="Lim Y.L."/>
            <person name="Chan K.G."/>
            <person name="Webster B."/>
            <person name="Rollinson D."/>
            <person name="Brindley P.J."/>
            <person name="Gasser R.B."/>
            <person name="Young N.D."/>
        </authorList>
    </citation>
    <scope>NUCLEOTIDE SEQUENCE</scope>
</reference>
<organism evidence="8">
    <name type="scientific">Schistosoma haematobium</name>
    <name type="common">Blood fluke</name>
    <dbReference type="NCBI Taxonomy" id="6185"/>
    <lineage>
        <taxon>Eukaryota</taxon>
        <taxon>Metazoa</taxon>
        <taxon>Spiralia</taxon>
        <taxon>Lophotrochozoa</taxon>
        <taxon>Platyhelminthes</taxon>
        <taxon>Trematoda</taxon>
        <taxon>Digenea</taxon>
        <taxon>Strigeidida</taxon>
        <taxon>Schistosomatoidea</taxon>
        <taxon>Schistosomatidae</taxon>
        <taxon>Schistosoma</taxon>
    </lineage>
</organism>
<feature type="transmembrane region" description="Helical" evidence="5">
    <location>
        <begin position="186"/>
        <end position="208"/>
    </location>
</feature>
<dbReference type="AlphaFoldDB" id="A0A094ZEY2"/>
<feature type="transmembrane region" description="Helical" evidence="5">
    <location>
        <begin position="39"/>
        <end position="60"/>
    </location>
</feature>
<dbReference type="CTD" id="24588907"/>
<dbReference type="Proteomes" id="UP000471633">
    <property type="component" value="Unassembled WGS sequence"/>
</dbReference>
<feature type="transmembrane region" description="Helical" evidence="5">
    <location>
        <begin position="433"/>
        <end position="453"/>
    </location>
</feature>
<dbReference type="Pfam" id="PF00083">
    <property type="entry name" value="Sugar_tr"/>
    <property type="match status" value="1"/>
</dbReference>
<dbReference type="InterPro" id="IPR005828">
    <property type="entry name" value="MFS_sugar_transport-like"/>
</dbReference>
<dbReference type="EMBL" id="AMPZ03000003">
    <property type="protein sequence ID" value="KAH9587538.1"/>
    <property type="molecule type" value="Genomic_DNA"/>
</dbReference>
<dbReference type="RefSeq" id="XP_012792752.1">
    <property type="nucleotide sequence ID" value="XM_012937298.2"/>
</dbReference>
<reference evidence="7" key="4">
    <citation type="journal article" date="2022" name="PLoS Pathog.">
        <title>Chromosome-level genome of Schistosoma haematobium underpins genome-wide explorations of molecular variation.</title>
        <authorList>
            <person name="Stroehlein A.J."/>
            <person name="Korhonen P.K."/>
            <person name="Lee V.V."/>
            <person name="Ralph S.A."/>
            <person name="Mentink-Kane M."/>
            <person name="You H."/>
            <person name="McManus D.P."/>
            <person name="Tchuente L.T."/>
            <person name="Stothard J.R."/>
            <person name="Kaur P."/>
            <person name="Dudchenko O."/>
            <person name="Aiden E.L."/>
            <person name="Yang B."/>
            <person name="Yang H."/>
            <person name="Emery A.M."/>
            <person name="Webster B.L."/>
            <person name="Brindley P.J."/>
            <person name="Rollinson D."/>
            <person name="Chang B.C.H."/>
            <person name="Gasser R.B."/>
            <person name="Young N.D."/>
        </authorList>
    </citation>
    <scope>NUCLEOTIDE SEQUENCE</scope>
</reference>
<dbReference type="InterPro" id="IPR020846">
    <property type="entry name" value="MFS_dom"/>
</dbReference>
<evidence type="ECO:0000256" key="3">
    <source>
        <dbReference type="ARBA" id="ARBA00022989"/>
    </source>
</evidence>
<dbReference type="PROSITE" id="PS50850">
    <property type="entry name" value="MFS"/>
    <property type="match status" value="1"/>
</dbReference>
<feature type="transmembrane region" description="Helical" evidence="5">
    <location>
        <begin position="519"/>
        <end position="543"/>
    </location>
</feature>
<name>A0A094ZEY2_SCHHA</name>
<evidence type="ECO:0000313" key="8">
    <source>
        <dbReference type="EMBL" id="KGB32980.1"/>
    </source>
</evidence>
<dbReference type="InterPro" id="IPR036259">
    <property type="entry name" value="MFS_trans_sf"/>
</dbReference>
<dbReference type="STRING" id="6185.A0A094ZEY2"/>
<reference evidence="7" key="3">
    <citation type="submission" date="2021-06" db="EMBL/GenBank/DDBJ databases">
        <title>Chromosome-level genome assembly for S. haematobium.</title>
        <authorList>
            <person name="Stroehlein A.J."/>
        </authorList>
    </citation>
    <scope>NUCLEOTIDE SEQUENCE</scope>
</reference>
<evidence type="ECO:0000256" key="1">
    <source>
        <dbReference type="ARBA" id="ARBA00004141"/>
    </source>
</evidence>
<gene>
    <name evidence="7" type="ORF">MS3_00005243</name>
    <name evidence="8" type="ORF">MS3_01131</name>
</gene>
<evidence type="ECO:0000256" key="2">
    <source>
        <dbReference type="ARBA" id="ARBA00022692"/>
    </source>
</evidence>
<dbReference type="SUPFAM" id="SSF103473">
    <property type="entry name" value="MFS general substrate transporter"/>
    <property type="match status" value="1"/>
</dbReference>
<dbReference type="EMBL" id="KL250525">
    <property type="protein sequence ID" value="KGB32980.1"/>
    <property type="molecule type" value="Genomic_DNA"/>
</dbReference>
<comment type="subcellular location">
    <subcellularLocation>
        <location evidence="1">Membrane</location>
        <topology evidence="1">Multi-pass membrane protein</topology>
    </subcellularLocation>
</comment>
<feature type="domain" description="Major facilitator superfamily (MFS) profile" evidence="6">
    <location>
        <begin position="127"/>
        <end position="607"/>
    </location>
</feature>
<keyword evidence="9" id="KW-1185">Reference proteome</keyword>
<feature type="transmembrane region" description="Helical" evidence="5">
    <location>
        <begin position="586"/>
        <end position="604"/>
    </location>
</feature>
<proteinExistence type="predicted"/>
<dbReference type="Gene3D" id="1.20.1250.20">
    <property type="entry name" value="MFS general substrate transporter like domains"/>
    <property type="match status" value="1"/>
</dbReference>
<feature type="transmembrane region" description="Helical" evidence="5">
    <location>
        <begin position="459"/>
        <end position="481"/>
    </location>
</feature>
<protein>
    <submittedName>
        <fullName evidence="8">Solute carrier family 22 member 1</fullName>
    </submittedName>
</protein>
<accession>A0A094ZEY2</accession>
<dbReference type="KEGG" id="shx:MS3_00005243"/>
<feature type="transmembrane region" description="Helical" evidence="5">
    <location>
        <begin position="243"/>
        <end position="263"/>
    </location>
</feature>
<evidence type="ECO:0000256" key="5">
    <source>
        <dbReference type="SAM" id="Phobius"/>
    </source>
</evidence>
<feature type="transmembrane region" description="Helical" evidence="5">
    <location>
        <begin position="493"/>
        <end position="513"/>
    </location>
</feature>
<evidence type="ECO:0000313" key="9">
    <source>
        <dbReference type="Proteomes" id="UP000471633"/>
    </source>
</evidence>
<dbReference type="GO" id="GO:0016020">
    <property type="term" value="C:membrane"/>
    <property type="evidence" value="ECO:0007669"/>
    <property type="project" value="UniProtKB-SubCell"/>
</dbReference>
<reference evidence="8" key="1">
    <citation type="journal article" date="2012" name="Nat. Genet.">
        <title>Whole-genome sequence of Schistosoma haematobium.</title>
        <authorList>
            <person name="Young N.D."/>
            <person name="Jex A.R."/>
            <person name="Li B."/>
            <person name="Liu S."/>
            <person name="Yang L."/>
            <person name="Xiong Z."/>
            <person name="Li Y."/>
            <person name="Cantacessi C."/>
            <person name="Hall R.S."/>
            <person name="Xu X."/>
            <person name="Chen F."/>
            <person name="Wu X."/>
            <person name="Zerlotini A."/>
            <person name="Oliveira G."/>
            <person name="Hofmann A."/>
            <person name="Zhang G."/>
            <person name="Fang X."/>
            <person name="Kang Y."/>
            <person name="Campbell B.E."/>
            <person name="Loukas A."/>
            <person name="Ranganathan S."/>
            <person name="Rollinson D."/>
            <person name="Rinaldi G."/>
            <person name="Brindley P.J."/>
            <person name="Yang H."/>
            <person name="Wang J."/>
            <person name="Wang J."/>
            <person name="Gasser R.B."/>
        </authorList>
    </citation>
    <scope>NUCLEOTIDE SEQUENCE [LARGE SCALE GENOMIC DNA]</scope>
</reference>
<keyword evidence="3 5" id="KW-1133">Transmembrane helix</keyword>
<sequence length="645" mass="73707">MTSKEKNSNILQLHHNDDYIEQTIQYQQSNSQSINVDQLYVNIVGACSIWQWFTAILVMFSNPSTPTFPVFANSIPQQRCRLSNNIENIIHLKNLSLEQVGIIIGPWKNKTDTNYTQMNGCYQYKLNWTENLFEEVIHTYDKGSFQSKFIHYQIIPCENGYVYELNELQYPGSVVIEFDTVCQHNWLVPLGSSIYFVGMMIGFIFGGWAGDQFGRKNSSIILAIIEFIFSICTSLSPNYIVYILSRAIVAIANIGKVTVLNVLVMEMTIAKYRSYIGAVMALGYNFLLRALISLEAYFIPNWRWLNLSVMAPNLLCILYFWCLVESPRWLLSKGRRIDALKSLKFAYRANHFHMRKSMKSTYILDGMIQQEEELQKNKQEYECTPQSHSVITNIQKINQNNQIYPNNNERFFMKFLKSLFLPFSTRQLAKTTILGVILFSGEVMTFFGLLLYARAVRGSVYLVSFINACTSIPALFLSTILYRVIRHRKPPLFFVYIVASIILLSCGLYTYIFNPEGDLILAIGSNLSLIFLAAGLFMLYIYIPELYPSVIRSQGFGTVAGLGRTGSIICTFINQLDISIGHGVPLIIYSVVIFMQLILLYVIPDTSGENLPDMIVEKLQPNMENVNNINDSVFPISEAVEMTRI</sequence>
<dbReference type="PANTHER" id="PTHR24064">
    <property type="entry name" value="SOLUTE CARRIER FAMILY 22 MEMBER"/>
    <property type="match status" value="1"/>
</dbReference>
<dbReference type="GO" id="GO:0022857">
    <property type="term" value="F:transmembrane transporter activity"/>
    <property type="evidence" value="ECO:0007669"/>
    <property type="project" value="InterPro"/>
</dbReference>
<feature type="transmembrane region" description="Helical" evidence="5">
    <location>
        <begin position="220"/>
        <end position="237"/>
    </location>
</feature>
<evidence type="ECO:0000259" key="6">
    <source>
        <dbReference type="PROSITE" id="PS50850"/>
    </source>
</evidence>
<evidence type="ECO:0000313" key="7">
    <source>
        <dbReference type="EMBL" id="KAH9587538.1"/>
    </source>
</evidence>
<keyword evidence="2 5" id="KW-0812">Transmembrane</keyword>
<feature type="transmembrane region" description="Helical" evidence="5">
    <location>
        <begin position="275"/>
        <end position="298"/>
    </location>
</feature>